<protein>
    <submittedName>
        <fullName evidence="2">Uncharacterized protein</fullName>
    </submittedName>
</protein>
<name>A0A6N8EFC7_9GAMM</name>
<dbReference type="AlphaFoldDB" id="A0A6N8EFC7"/>
<evidence type="ECO:0000313" key="2">
    <source>
        <dbReference type="EMBL" id="MTW21778.1"/>
    </source>
</evidence>
<evidence type="ECO:0000313" key="3">
    <source>
        <dbReference type="Proteomes" id="UP000434044"/>
    </source>
</evidence>
<dbReference type="OrthoDB" id="9807853at2"/>
<comment type="caution">
    <text evidence="2">The sequence shown here is derived from an EMBL/GenBank/DDBJ whole genome shotgun (WGS) entry which is preliminary data.</text>
</comment>
<accession>A0A6N8EFC7</accession>
<proteinExistence type="predicted"/>
<reference evidence="2 3" key="1">
    <citation type="submission" date="2019-11" db="EMBL/GenBank/DDBJ databases">
        <title>Whole-genome sequence of the anaerobic purple sulfur bacterium Allochromatium palmeri DSM 15591.</title>
        <authorList>
            <person name="Kyndt J.A."/>
            <person name="Meyer T.E."/>
        </authorList>
    </citation>
    <scope>NUCLEOTIDE SEQUENCE [LARGE SCALE GENOMIC DNA]</scope>
    <source>
        <strain evidence="2 3">DSM 15591</strain>
    </source>
</reference>
<dbReference type="EMBL" id="WNKT01000024">
    <property type="protein sequence ID" value="MTW21778.1"/>
    <property type="molecule type" value="Genomic_DNA"/>
</dbReference>
<organism evidence="2 3">
    <name type="scientific">Allochromatium palmeri</name>
    <dbReference type="NCBI Taxonomy" id="231048"/>
    <lineage>
        <taxon>Bacteria</taxon>
        <taxon>Pseudomonadati</taxon>
        <taxon>Pseudomonadota</taxon>
        <taxon>Gammaproteobacteria</taxon>
        <taxon>Chromatiales</taxon>
        <taxon>Chromatiaceae</taxon>
        <taxon>Allochromatium</taxon>
    </lineage>
</organism>
<gene>
    <name evidence="2" type="ORF">GJ668_11825</name>
</gene>
<dbReference type="Proteomes" id="UP000434044">
    <property type="component" value="Unassembled WGS sequence"/>
</dbReference>
<sequence>MKVPLSPPNLEVLLRSIVEVGGVERLNRLLGDPAGPAPNGRYLHWDELRYRQPPPGLSADDWWFSVKTARRLLYKPIPITDKTGRPFVFALVDPVLALLHRLDRVSGRVWKRPNPGDSPSVARMNRAADARQPVNAANTAGSRSGSRST</sequence>
<evidence type="ECO:0000256" key="1">
    <source>
        <dbReference type="SAM" id="MobiDB-lite"/>
    </source>
</evidence>
<feature type="compositionally biased region" description="Polar residues" evidence="1">
    <location>
        <begin position="135"/>
        <end position="149"/>
    </location>
</feature>
<feature type="region of interest" description="Disordered" evidence="1">
    <location>
        <begin position="110"/>
        <end position="149"/>
    </location>
</feature>
<dbReference type="RefSeq" id="WP_155450355.1">
    <property type="nucleotide sequence ID" value="NZ_WNKT01000024.1"/>
</dbReference>
<keyword evidence="3" id="KW-1185">Reference proteome</keyword>